<keyword evidence="2" id="KW-1185">Reference proteome</keyword>
<accession>A0ACC3MRH1</accession>
<evidence type="ECO:0000313" key="2">
    <source>
        <dbReference type="Proteomes" id="UP001281147"/>
    </source>
</evidence>
<name>A0ACC3MRH1_9PEZI</name>
<evidence type="ECO:0000313" key="1">
    <source>
        <dbReference type="EMBL" id="KAK3701914.1"/>
    </source>
</evidence>
<dbReference type="Proteomes" id="UP001281147">
    <property type="component" value="Unassembled WGS sequence"/>
</dbReference>
<gene>
    <name evidence="1" type="ORF">LTR37_015225</name>
</gene>
<protein>
    <submittedName>
        <fullName evidence="1">Uncharacterized protein</fullName>
    </submittedName>
</protein>
<sequence>MELSQGDGRHPEDAGRIPDPEEVRAAREAENAKGALLRLPAELKNDIYERVLPRHSTIILDARRDPPLTRVCRTIRNESLPIYFGQSYISIWFLGRFPYCWQKKVNIRGLPEAAAAAICYVKLQYPNKAPGHKFGCPMYMSLEFTPLRADGRPCPVACRTCCSEVHRHAEQLKYAIQQKRQTKAVLGEMASCKEELLCVYDWLEGVLAGAEGE</sequence>
<dbReference type="EMBL" id="JAUTXU010000167">
    <property type="protein sequence ID" value="KAK3701914.1"/>
    <property type="molecule type" value="Genomic_DNA"/>
</dbReference>
<reference evidence="1" key="1">
    <citation type="submission" date="2023-07" db="EMBL/GenBank/DDBJ databases">
        <title>Black Yeasts Isolated from many extreme environments.</title>
        <authorList>
            <person name="Coleine C."/>
            <person name="Stajich J.E."/>
            <person name="Selbmann L."/>
        </authorList>
    </citation>
    <scope>NUCLEOTIDE SEQUENCE</scope>
    <source>
        <strain evidence="1">CCFEE 5714</strain>
    </source>
</reference>
<organism evidence="1 2">
    <name type="scientific">Vermiconidia calcicola</name>
    <dbReference type="NCBI Taxonomy" id="1690605"/>
    <lineage>
        <taxon>Eukaryota</taxon>
        <taxon>Fungi</taxon>
        <taxon>Dikarya</taxon>
        <taxon>Ascomycota</taxon>
        <taxon>Pezizomycotina</taxon>
        <taxon>Dothideomycetes</taxon>
        <taxon>Dothideomycetidae</taxon>
        <taxon>Mycosphaerellales</taxon>
        <taxon>Extremaceae</taxon>
        <taxon>Vermiconidia</taxon>
    </lineage>
</organism>
<comment type="caution">
    <text evidence="1">The sequence shown here is derived from an EMBL/GenBank/DDBJ whole genome shotgun (WGS) entry which is preliminary data.</text>
</comment>
<proteinExistence type="predicted"/>